<protein>
    <submittedName>
        <fullName evidence="2">Armadillo/beta-catenin-like repeat-containing protein</fullName>
    </submittedName>
</protein>
<reference evidence="3" key="1">
    <citation type="submission" date="2017-06" db="EMBL/GenBank/DDBJ databases">
        <authorList>
            <person name="Varghese N."/>
            <person name="Submissions S."/>
        </authorList>
    </citation>
    <scope>NUCLEOTIDE SEQUENCE [LARGE SCALE GENOMIC DNA]</scope>
    <source>
        <strain evidence="3">DSM 46839</strain>
    </source>
</reference>
<name>A0A239C5F1_9ACTN</name>
<dbReference type="Pfam" id="PF13646">
    <property type="entry name" value="HEAT_2"/>
    <property type="match status" value="1"/>
</dbReference>
<organism evidence="2 3">
    <name type="scientific">Geodermatophilus pulveris</name>
    <dbReference type="NCBI Taxonomy" id="1564159"/>
    <lineage>
        <taxon>Bacteria</taxon>
        <taxon>Bacillati</taxon>
        <taxon>Actinomycetota</taxon>
        <taxon>Actinomycetes</taxon>
        <taxon>Geodermatophilales</taxon>
        <taxon>Geodermatophilaceae</taxon>
        <taxon>Geodermatophilus</taxon>
    </lineage>
</organism>
<dbReference type="InterPro" id="IPR016024">
    <property type="entry name" value="ARM-type_fold"/>
</dbReference>
<dbReference type="Proteomes" id="UP000198373">
    <property type="component" value="Unassembled WGS sequence"/>
</dbReference>
<dbReference type="PROSITE" id="PS50176">
    <property type="entry name" value="ARM_REPEAT"/>
    <property type="match status" value="1"/>
</dbReference>
<accession>A0A239C5F1</accession>
<evidence type="ECO:0000256" key="1">
    <source>
        <dbReference type="SAM" id="MobiDB-lite"/>
    </source>
</evidence>
<dbReference type="RefSeq" id="WP_089304429.1">
    <property type="nucleotide sequence ID" value="NZ_FZOO01000002.1"/>
</dbReference>
<gene>
    <name evidence="2" type="ORF">SAMN06893096_102220</name>
</gene>
<dbReference type="InterPro" id="IPR011989">
    <property type="entry name" value="ARM-like"/>
</dbReference>
<keyword evidence="3" id="KW-1185">Reference proteome</keyword>
<dbReference type="InterPro" id="IPR000225">
    <property type="entry name" value="Armadillo"/>
</dbReference>
<feature type="compositionally biased region" description="Low complexity" evidence="1">
    <location>
        <begin position="38"/>
        <end position="59"/>
    </location>
</feature>
<evidence type="ECO:0000313" key="3">
    <source>
        <dbReference type="Proteomes" id="UP000198373"/>
    </source>
</evidence>
<proteinExistence type="predicted"/>
<sequence>MSVDEPGGGGHRARYAAEVAAALAEVADDPLVREAGRAARAAPGTGDAPGAEAGGDRPPTAVASAADRGAGTAERVAAVDVARRDAVGRPDVVDALIAVLGDRDDDPAVRRAALGALGELSFAVAAFAPHSAAYREALRTAVTAGDPALREDALEVLALTHDELAQERLVAGLRDPAAALVDPVVAIELLGYDLHAGHYDLLRGIVTSSTDPAVRSAAIRLLGGDSGSADLLRRVVLDRGEDVGVRAMGATALNALAPDEFAPIARGLALDPDEDDELRATSLTALAVGPGEAGPELADQVVAAGPEPSADLVRAAEQYREVRGSGG</sequence>
<dbReference type="Gene3D" id="1.25.10.10">
    <property type="entry name" value="Leucine-rich Repeat Variant"/>
    <property type="match status" value="1"/>
</dbReference>
<feature type="region of interest" description="Disordered" evidence="1">
    <location>
        <begin position="34"/>
        <end position="69"/>
    </location>
</feature>
<evidence type="ECO:0000313" key="2">
    <source>
        <dbReference type="EMBL" id="SNS14603.1"/>
    </source>
</evidence>
<dbReference type="OrthoDB" id="1491265at2"/>
<dbReference type="EMBL" id="FZOO01000002">
    <property type="protein sequence ID" value="SNS14603.1"/>
    <property type="molecule type" value="Genomic_DNA"/>
</dbReference>
<dbReference type="SUPFAM" id="SSF48371">
    <property type="entry name" value="ARM repeat"/>
    <property type="match status" value="1"/>
</dbReference>
<dbReference type="AlphaFoldDB" id="A0A239C5F1"/>